<dbReference type="Gene3D" id="3.10.129.10">
    <property type="entry name" value="Hotdog Thioesterase"/>
    <property type="match status" value="1"/>
</dbReference>
<sequence>MDHSTQGWDFNPENYNARIESVSTGAGSPPSVTFRFTVTEDMCNYTRHLHGGCVSTVIDTLSTLFVAALSKPGLYSLGGVSRHLHTTYLRPVPVGSEVRLVCSLKHAGKKLVLLKANLHRVDDGGLCVIGVNEKANTDPPRGARM</sequence>
<dbReference type="InterPro" id="IPR029069">
    <property type="entry name" value="HotDog_dom_sf"/>
</dbReference>
<dbReference type="PANTHER" id="PTHR21660:SF1">
    <property type="entry name" value="ACYL-COENZYME A THIOESTERASE 13"/>
    <property type="match status" value="1"/>
</dbReference>
<accession>A0A2I2FY77</accession>
<dbReference type="PANTHER" id="PTHR21660">
    <property type="entry name" value="THIOESTERASE SUPERFAMILY MEMBER-RELATED"/>
    <property type="match status" value="1"/>
</dbReference>
<evidence type="ECO:0000256" key="1">
    <source>
        <dbReference type="ARBA" id="ARBA00008324"/>
    </source>
</evidence>
<organism evidence="4 5">
    <name type="scientific">Aspergillus steynii IBT 23096</name>
    <dbReference type="NCBI Taxonomy" id="1392250"/>
    <lineage>
        <taxon>Eukaryota</taxon>
        <taxon>Fungi</taxon>
        <taxon>Dikarya</taxon>
        <taxon>Ascomycota</taxon>
        <taxon>Pezizomycotina</taxon>
        <taxon>Eurotiomycetes</taxon>
        <taxon>Eurotiomycetidae</taxon>
        <taxon>Eurotiales</taxon>
        <taxon>Aspergillaceae</taxon>
        <taxon>Aspergillus</taxon>
        <taxon>Aspergillus subgen. Circumdati</taxon>
    </lineage>
</organism>
<dbReference type="EMBL" id="MSFO01000007">
    <property type="protein sequence ID" value="PLB45594.1"/>
    <property type="molecule type" value="Genomic_DNA"/>
</dbReference>
<evidence type="ECO:0000313" key="4">
    <source>
        <dbReference type="EMBL" id="PLB45594.1"/>
    </source>
</evidence>
<dbReference type="InterPro" id="IPR039298">
    <property type="entry name" value="ACOT13"/>
</dbReference>
<dbReference type="GeneID" id="36554697"/>
<proteinExistence type="inferred from homology"/>
<dbReference type="AlphaFoldDB" id="A0A2I2FY77"/>
<dbReference type="GO" id="GO:0047617">
    <property type="term" value="F:fatty acyl-CoA hydrolase activity"/>
    <property type="evidence" value="ECO:0007669"/>
    <property type="project" value="InterPro"/>
</dbReference>
<comment type="caution">
    <text evidence="4">The sequence shown here is derived from an EMBL/GenBank/DDBJ whole genome shotgun (WGS) entry which is preliminary data.</text>
</comment>
<dbReference type="Pfam" id="PF03061">
    <property type="entry name" value="4HBT"/>
    <property type="match status" value="1"/>
</dbReference>
<gene>
    <name evidence="4" type="ORF">P170DRAFT_413933</name>
</gene>
<comment type="similarity">
    <text evidence="1">Belongs to the thioesterase PaaI family.</text>
</comment>
<dbReference type="Proteomes" id="UP000234275">
    <property type="component" value="Unassembled WGS sequence"/>
</dbReference>
<dbReference type="CDD" id="cd03443">
    <property type="entry name" value="PaaI_thioesterase"/>
    <property type="match status" value="1"/>
</dbReference>
<evidence type="ECO:0000313" key="5">
    <source>
        <dbReference type="Proteomes" id="UP000234275"/>
    </source>
</evidence>
<evidence type="ECO:0000256" key="2">
    <source>
        <dbReference type="ARBA" id="ARBA00022801"/>
    </source>
</evidence>
<dbReference type="VEuPathDB" id="FungiDB:P170DRAFT_413933"/>
<keyword evidence="5" id="KW-1185">Reference proteome</keyword>
<protein>
    <submittedName>
        <fullName evidence="4">Thioesterase</fullName>
    </submittedName>
</protein>
<reference evidence="4 5" key="1">
    <citation type="submission" date="2016-12" db="EMBL/GenBank/DDBJ databases">
        <title>The genomes of Aspergillus section Nigri reveals drivers in fungal speciation.</title>
        <authorList>
            <consortium name="DOE Joint Genome Institute"/>
            <person name="Vesth T.C."/>
            <person name="Nybo J."/>
            <person name="Theobald S."/>
            <person name="Brandl J."/>
            <person name="Frisvad J.C."/>
            <person name="Nielsen K.F."/>
            <person name="Lyhne E.K."/>
            <person name="Kogle M.E."/>
            <person name="Kuo A."/>
            <person name="Riley R."/>
            <person name="Clum A."/>
            <person name="Nolan M."/>
            <person name="Lipzen A."/>
            <person name="Salamov A."/>
            <person name="Henrissat B."/>
            <person name="Wiebenga A."/>
            <person name="De Vries R.P."/>
            <person name="Grigoriev I.V."/>
            <person name="Mortensen U.H."/>
            <person name="Andersen M.R."/>
            <person name="Baker S.E."/>
        </authorList>
    </citation>
    <scope>NUCLEOTIDE SEQUENCE [LARGE SCALE GENOMIC DNA]</scope>
    <source>
        <strain evidence="4 5">IBT 23096</strain>
    </source>
</reference>
<feature type="domain" description="Thioesterase" evidence="3">
    <location>
        <begin position="48"/>
        <end position="125"/>
    </location>
</feature>
<dbReference type="RefSeq" id="XP_024700896.1">
    <property type="nucleotide sequence ID" value="XM_024846998.1"/>
</dbReference>
<name>A0A2I2FY77_9EURO</name>
<keyword evidence="2" id="KW-0378">Hydrolase</keyword>
<dbReference type="SUPFAM" id="SSF54637">
    <property type="entry name" value="Thioesterase/thiol ester dehydrase-isomerase"/>
    <property type="match status" value="1"/>
</dbReference>
<dbReference type="OrthoDB" id="2831072at2759"/>
<dbReference type="InterPro" id="IPR006683">
    <property type="entry name" value="Thioestr_dom"/>
</dbReference>
<evidence type="ECO:0000259" key="3">
    <source>
        <dbReference type="Pfam" id="PF03061"/>
    </source>
</evidence>